<dbReference type="Proteomes" id="UP000001023">
    <property type="component" value="Chromosome"/>
</dbReference>
<dbReference type="HOGENOM" id="CLU_104911_2_0_5"/>
<dbReference type="PaxDb" id="246200-SPO0448"/>
<proteinExistence type="predicted"/>
<dbReference type="eggNOG" id="COG2258">
    <property type="taxonomic scope" value="Bacteria"/>
</dbReference>
<dbReference type="KEGG" id="sil:SPO0448"/>
<evidence type="ECO:0000259" key="1">
    <source>
        <dbReference type="PROSITE" id="PS51340"/>
    </source>
</evidence>
<dbReference type="STRING" id="246200.SPO0448"/>
<dbReference type="SUPFAM" id="SSF50800">
    <property type="entry name" value="PK beta-barrel domain-like"/>
    <property type="match status" value="1"/>
</dbReference>
<dbReference type="EMBL" id="CP000031">
    <property type="protein sequence ID" value="AAV93766.1"/>
    <property type="molecule type" value="Genomic_DNA"/>
</dbReference>
<dbReference type="GO" id="GO:0003824">
    <property type="term" value="F:catalytic activity"/>
    <property type="evidence" value="ECO:0007669"/>
    <property type="project" value="InterPro"/>
</dbReference>
<protein>
    <submittedName>
        <fullName evidence="2">MOSC domain protein</fullName>
    </submittedName>
</protein>
<dbReference type="Pfam" id="PF03473">
    <property type="entry name" value="MOSC"/>
    <property type="match status" value="1"/>
</dbReference>
<dbReference type="PANTHER" id="PTHR36930:SF1">
    <property type="entry name" value="MOSC DOMAIN-CONTAINING PROTEIN"/>
    <property type="match status" value="1"/>
</dbReference>
<evidence type="ECO:0000313" key="2">
    <source>
        <dbReference type="EMBL" id="AAV93766.1"/>
    </source>
</evidence>
<dbReference type="InterPro" id="IPR052716">
    <property type="entry name" value="MOSC_domain"/>
</dbReference>
<dbReference type="InterPro" id="IPR005302">
    <property type="entry name" value="MoCF_Sase_C"/>
</dbReference>
<dbReference type="AlphaFoldDB" id="Q5LW94"/>
<evidence type="ECO:0000313" key="3">
    <source>
        <dbReference type="Proteomes" id="UP000001023"/>
    </source>
</evidence>
<dbReference type="GO" id="GO:0030151">
    <property type="term" value="F:molybdenum ion binding"/>
    <property type="evidence" value="ECO:0007669"/>
    <property type="project" value="InterPro"/>
</dbReference>
<name>Q5LW94_RUEPO</name>
<reference evidence="2 3" key="1">
    <citation type="journal article" date="2004" name="Nature">
        <title>Genome sequence of Silicibacter pomeroyi reveals adaptations to the marine environment.</title>
        <authorList>
            <person name="Moran M.A."/>
            <person name="Buchan A."/>
            <person name="Gonzalez J.M."/>
            <person name="Heidelberg J.F."/>
            <person name="Whitman W.B."/>
            <person name="Kiene R.P."/>
            <person name="Henriksen J.R."/>
            <person name="King G.M."/>
            <person name="Belas R."/>
            <person name="Fuqua C."/>
            <person name="Brinkac L."/>
            <person name="Lewis M."/>
            <person name="Johri S."/>
            <person name="Weaver B."/>
            <person name="Pai G."/>
            <person name="Eisen J.A."/>
            <person name="Rahe E."/>
            <person name="Sheldon W.M."/>
            <person name="Ye W."/>
            <person name="Miller T.R."/>
            <person name="Carlton J."/>
            <person name="Rasko D.A."/>
            <person name="Paulsen I.T."/>
            <person name="Ren Q."/>
            <person name="Daugherty S.C."/>
            <person name="Deboy R.T."/>
            <person name="Dodson R.J."/>
            <person name="Durkin A.S."/>
            <person name="Madupu R."/>
            <person name="Nelson W.C."/>
            <person name="Sullivan S.A."/>
            <person name="Rosovitz M.J."/>
            <person name="Haft D.H."/>
            <person name="Selengut J."/>
            <person name="Ward N."/>
        </authorList>
    </citation>
    <scope>NUCLEOTIDE SEQUENCE [LARGE SCALE GENOMIC DNA]</scope>
    <source>
        <strain evidence="3">ATCC 700808 / DSM 15171 / DSS-3</strain>
    </source>
</reference>
<dbReference type="PANTHER" id="PTHR36930">
    <property type="entry name" value="METAL-SULFUR CLUSTER BIOSYNTHESIS PROTEINS YUAD-RELATED"/>
    <property type="match status" value="1"/>
</dbReference>
<feature type="domain" description="MOSC" evidence="1">
    <location>
        <begin position="31"/>
        <end position="163"/>
    </location>
</feature>
<dbReference type="Gene3D" id="2.40.33.20">
    <property type="entry name" value="PK beta-barrel domain-like"/>
    <property type="match status" value="1"/>
</dbReference>
<reference evidence="2 3" key="2">
    <citation type="journal article" date="2014" name="Stand. Genomic Sci.">
        <title>An updated genome annotation for the model marine bacterium Ruegeria pomeroyi DSS-3.</title>
        <authorList>
            <person name="Rivers A.R."/>
            <person name="Smith C.B."/>
            <person name="Moran M.A."/>
        </authorList>
    </citation>
    <scope>GENOME REANNOTATION</scope>
    <source>
        <strain evidence="3">ATCC 700808 / DSM 15171 / DSS-3</strain>
    </source>
</reference>
<dbReference type="GO" id="GO:0030170">
    <property type="term" value="F:pyridoxal phosphate binding"/>
    <property type="evidence" value="ECO:0007669"/>
    <property type="project" value="InterPro"/>
</dbReference>
<sequence>MPPQRRRVMTDLQTLIAGWAQPGRVGWIGLRPERRAALIAVDEGLVGLDGLAGDHGRPGKRAVTLVQGEHLGAIGAYLGRGAVSPLDLRRNIVVEGINLSALKGRAVRVGGAVLRLSVICAPCSRMEETFGTGGYSAVRGHGGWCAEVLEPGLIKLGDPVRPAD</sequence>
<dbReference type="PROSITE" id="PS51340">
    <property type="entry name" value="MOSC"/>
    <property type="match status" value="1"/>
</dbReference>
<organism evidence="2 3">
    <name type="scientific">Ruegeria pomeroyi (strain ATCC 700808 / DSM 15171 / DSS-3)</name>
    <name type="common">Silicibacter pomeroyi</name>
    <dbReference type="NCBI Taxonomy" id="246200"/>
    <lineage>
        <taxon>Bacteria</taxon>
        <taxon>Pseudomonadati</taxon>
        <taxon>Pseudomonadota</taxon>
        <taxon>Alphaproteobacteria</taxon>
        <taxon>Rhodobacterales</taxon>
        <taxon>Roseobacteraceae</taxon>
        <taxon>Ruegeria</taxon>
    </lineage>
</organism>
<gene>
    <name evidence="2" type="ordered locus">SPO0448</name>
</gene>
<keyword evidence="3" id="KW-1185">Reference proteome</keyword>
<accession>Q5LW94</accession>
<dbReference type="InterPro" id="IPR011037">
    <property type="entry name" value="Pyrv_Knase-like_insert_dom_sf"/>
</dbReference>